<evidence type="ECO:0000259" key="4">
    <source>
        <dbReference type="PROSITE" id="PS01124"/>
    </source>
</evidence>
<proteinExistence type="predicted"/>
<reference evidence="5 6" key="2">
    <citation type="submission" date="2019-09" db="EMBL/GenBank/DDBJ databases">
        <authorList>
            <person name="Jin C."/>
        </authorList>
    </citation>
    <scope>NUCLEOTIDE SEQUENCE [LARGE SCALE GENOMIC DNA]</scope>
    <source>
        <strain evidence="5 6">BN140078</strain>
    </source>
</reference>
<dbReference type="InterPro" id="IPR009057">
    <property type="entry name" value="Homeodomain-like_sf"/>
</dbReference>
<keyword evidence="1" id="KW-0805">Transcription regulation</keyword>
<dbReference type="GO" id="GO:0043565">
    <property type="term" value="F:sequence-specific DNA binding"/>
    <property type="evidence" value="ECO:0007669"/>
    <property type="project" value="InterPro"/>
</dbReference>
<dbReference type="RefSeq" id="WP_149840697.1">
    <property type="nucleotide sequence ID" value="NZ_VUOC01000004.1"/>
</dbReference>
<dbReference type="GO" id="GO:0003700">
    <property type="term" value="F:DNA-binding transcription factor activity"/>
    <property type="evidence" value="ECO:0007669"/>
    <property type="project" value="InterPro"/>
</dbReference>
<feature type="domain" description="HTH araC/xylS-type" evidence="4">
    <location>
        <begin position="211"/>
        <end position="290"/>
    </location>
</feature>
<dbReference type="InterPro" id="IPR018060">
    <property type="entry name" value="HTH_AraC"/>
</dbReference>
<evidence type="ECO:0000256" key="1">
    <source>
        <dbReference type="ARBA" id="ARBA00023015"/>
    </source>
</evidence>
<dbReference type="PANTHER" id="PTHR43280">
    <property type="entry name" value="ARAC-FAMILY TRANSCRIPTIONAL REGULATOR"/>
    <property type="match status" value="1"/>
</dbReference>
<keyword evidence="3" id="KW-0804">Transcription</keyword>
<evidence type="ECO:0000256" key="3">
    <source>
        <dbReference type="ARBA" id="ARBA00023163"/>
    </source>
</evidence>
<organism evidence="5 6">
    <name type="scientific">Chitinophaga agrisoli</name>
    <dbReference type="NCBI Taxonomy" id="2607653"/>
    <lineage>
        <taxon>Bacteria</taxon>
        <taxon>Pseudomonadati</taxon>
        <taxon>Bacteroidota</taxon>
        <taxon>Chitinophagia</taxon>
        <taxon>Chitinophagales</taxon>
        <taxon>Chitinophagaceae</taxon>
        <taxon>Chitinophaga</taxon>
    </lineage>
</organism>
<dbReference type="PANTHER" id="PTHR43280:SF32">
    <property type="entry name" value="TRANSCRIPTIONAL REGULATORY PROTEIN"/>
    <property type="match status" value="1"/>
</dbReference>
<dbReference type="SUPFAM" id="SSF46689">
    <property type="entry name" value="Homeodomain-like"/>
    <property type="match status" value="1"/>
</dbReference>
<evidence type="ECO:0000313" key="6">
    <source>
        <dbReference type="Proteomes" id="UP000324611"/>
    </source>
</evidence>
<protein>
    <submittedName>
        <fullName evidence="5">Helix-turn-helix domain-containing protein</fullName>
    </submittedName>
</protein>
<sequence>MKAPFRDKDALLPDAVKKDIDQFNVFPLDAYIGVHPQPWPYSRRDYYKISLVLGRNVYHYANRSIETKPPALCFGNPLIPYSVEQLDPLHQSGYCCVFTAAFFEGLGVLQDYPVFKPGGDPVYQLNAGEKEEIAGIFARMQAEINSNYPYKYDVLRAIVLELLHRAPKLQPAEAFTQQGSDRISACFRELLERQFPVRPNPPRAILRAPAEFARCLGVSVAQLNRALKTEQDKSTSACITDRLLQEAQGLLKHTDWPIADIATALGFRAPAEFIRFFEENARQSLRAFRL</sequence>
<name>A0A5B2VLD1_9BACT</name>
<dbReference type="Proteomes" id="UP000324611">
    <property type="component" value="Unassembled WGS sequence"/>
</dbReference>
<dbReference type="Gene3D" id="1.10.10.60">
    <property type="entry name" value="Homeodomain-like"/>
    <property type="match status" value="1"/>
</dbReference>
<dbReference type="Pfam" id="PF12833">
    <property type="entry name" value="HTH_18"/>
    <property type="match status" value="1"/>
</dbReference>
<dbReference type="PROSITE" id="PS01124">
    <property type="entry name" value="HTH_ARAC_FAMILY_2"/>
    <property type="match status" value="1"/>
</dbReference>
<keyword evidence="6" id="KW-1185">Reference proteome</keyword>
<dbReference type="SMART" id="SM00342">
    <property type="entry name" value="HTH_ARAC"/>
    <property type="match status" value="1"/>
</dbReference>
<comment type="caution">
    <text evidence="5">The sequence shown here is derived from an EMBL/GenBank/DDBJ whole genome shotgun (WGS) entry which is preliminary data.</text>
</comment>
<accession>A0A5B2VLD1</accession>
<evidence type="ECO:0000256" key="2">
    <source>
        <dbReference type="ARBA" id="ARBA00023125"/>
    </source>
</evidence>
<keyword evidence="2" id="KW-0238">DNA-binding</keyword>
<reference evidence="5 6" key="1">
    <citation type="submission" date="2019-09" db="EMBL/GenBank/DDBJ databases">
        <title>Chitinophaga ginsengihumi sp. nov., isolated from soil of ginseng rhizosphere.</title>
        <authorList>
            <person name="Lee J."/>
        </authorList>
    </citation>
    <scope>NUCLEOTIDE SEQUENCE [LARGE SCALE GENOMIC DNA]</scope>
    <source>
        <strain evidence="5 6">BN140078</strain>
    </source>
</reference>
<dbReference type="AlphaFoldDB" id="A0A5B2VLD1"/>
<evidence type="ECO:0000313" key="5">
    <source>
        <dbReference type="EMBL" id="KAA2239518.1"/>
    </source>
</evidence>
<gene>
    <name evidence="5" type="ORF">F0L74_25295</name>
</gene>
<dbReference type="EMBL" id="VUOC01000004">
    <property type="protein sequence ID" value="KAA2239518.1"/>
    <property type="molecule type" value="Genomic_DNA"/>
</dbReference>